<dbReference type="EMBL" id="SDMQ01000020">
    <property type="protein sequence ID" value="TBT82602.1"/>
    <property type="molecule type" value="Genomic_DNA"/>
</dbReference>
<dbReference type="InterPro" id="IPR052042">
    <property type="entry name" value="Tail_sheath_structural"/>
</dbReference>
<sequence length="713" mass="74719">MTASGLTFDGRLPGVVVDVTLPEREAPVRLDVAAFVGFAERGPLHTPVALDDPNGYRTVFGGDLVLAFDGGRPVLAQLAAAVRAFFENGGRRCWVVRVAGPQARAARWPVPGLRVVDLAGVAHEVVVDAAWAGAWSAGIQLATSVTRRALPHGPAYQRIDGDASGQLVLPIGAAGSVADGDLLELDLGEGLPHLYVRTGARRTTDAGVQLDVLRELAGPRVEPGAVAGLPSVTPLLSVRLVRFDLRVDQVVDGEARLLERRTDLGLGSWPDALQPPDAGAPVPGRSLVLRASRDTTSLVAAGGLVVPDATDTGGAPPIDRGDDDLATFDPVTCFLDPHVASDTVASLVAHIDALTSLSPHPVALRGIHALAAVDEVGLVACPDLGHRQWEPAVPPVEVIVPEPPPEPPDWSDFRCCLSQVSSPPVEAPPVVETSPPAPSSPPQEPHLELVDPRAYDPAPAQGVQVALVTLCAALADRVALLSLPAHFDAPDALAWQVRLAQEPALGPDASVVPLAYATLWHPWLLLSADASIPPDGPVAGMVAARELRRGVWVAPAAVPLRGPVAFAGTPLADADVRRLFDAHLNVIRQGPNGFAALSAHTLADAPWLQLSVRRTVSWLRKLVLRAGRRYVFEVADDRFVAMVARRFESLLAQLTAAGAFHAARVEVAGPSPDPAADAQVVVNLHVAPSSPVEFITITLLRTGDGLLELGAGS</sequence>
<comment type="caution">
    <text evidence="2">The sequence shown here is derived from an EMBL/GenBank/DDBJ whole genome shotgun (WGS) entry which is preliminary data.</text>
</comment>
<feature type="region of interest" description="Disordered" evidence="1">
    <location>
        <begin position="421"/>
        <end position="447"/>
    </location>
</feature>
<dbReference type="RefSeq" id="WP_131170052.1">
    <property type="nucleotide sequence ID" value="NZ_SDMQ01000020.1"/>
</dbReference>
<proteinExistence type="predicted"/>
<dbReference type="AlphaFoldDB" id="A0A4Q9KAR5"/>
<feature type="compositionally biased region" description="Pro residues" evidence="1">
    <location>
        <begin position="435"/>
        <end position="444"/>
    </location>
</feature>
<dbReference type="OrthoDB" id="9767864at2"/>
<evidence type="ECO:0000256" key="1">
    <source>
        <dbReference type="SAM" id="MobiDB-lite"/>
    </source>
</evidence>
<accession>A0A4Q9KAR5</accession>
<evidence type="ECO:0000313" key="3">
    <source>
        <dbReference type="Proteomes" id="UP000292373"/>
    </source>
</evidence>
<dbReference type="Proteomes" id="UP000292373">
    <property type="component" value="Unassembled WGS sequence"/>
</dbReference>
<feature type="compositionally biased region" description="Low complexity" evidence="1">
    <location>
        <begin position="421"/>
        <end position="434"/>
    </location>
</feature>
<gene>
    <name evidence="2" type="ORF">ET989_14020</name>
</gene>
<reference evidence="2 3" key="1">
    <citation type="submission" date="2019-01" db="EMBL/GenBank/DDBJ databases">
        <title>Lactibacter flavus gen. nov., sp. nov., a novel bacterium of the family Propionibacteriaceae isolated from raw milk and dairy products.</title>
        <authorList>
            <person name="Huptas C."/>
            <person name="Wenning M."/>
            <person name="Breitenwieser F."/>
            <person name="Doll E."/>
            <person name="Von Neubeck M."/>
            <person name="Busse H.-J."/>
            <person name="Scherer S."/>
        </authorList>
    </citation>
    <scope>NUCLEOTIDE SEQUENCE [LARGE SCALE GENOMIC DNA]</scope>
    <source>
        <strain evidence="2 3">KCTC 33808</strain>
    </source>
</reference>
<evidence type="ECO:0000313" key="2">
    <source>
        <dbReference type="EMBL" id="TBT82602.1"/>
    </source>
</evidence>
<name>A0A4Q9KAR5_9ACTN</name>
<dbReference type="PANTHER" id="PTHR35861">
    <property type="match status" value="1"/>
</dbReference>
<keyword evidence="3" id="KW-1185">Reference proteome</keyword>
<dbReference type="Gene3D" id="3.40.50.11780">
    <property type="match status" value="2"/>
</dbReference>
<protein>
    <submittedName>
        <fullName evidence="2">Phage tail sheath protein</fullName>
    </submittedName>
</protein>
<organism evidence="2 3">
    <name type="scientific">Propioniciclava sinopodophylli</name>
    <dbReference type="NCBI Taxonomy" id="1837344"/>
    <lineage>
        <taxon>Bacteria</taxon>
        <taxon>Bacillati</taxon>
        <taxon>Actinomycetota</taxon>
        <taxon>Actinomycetes</taxon>
        <taxon>Propionibacteriales</taxon>
        <taxon>Propionibacteriaceae</taxon>
        <taxon>Propioniciclava</taxon>
    </lineage>
</organism>
<dbReference type="PANTHER" id="PTHR35861:SF1">
    <property type="entry name" value="PHAGE TAIL SHEATH PROTEIN"/>
    <property type="match status" value="1"/>
</dbReference>